<keyword evidence="2" id="KW-0342">GTP-binding</keyword>
<keyword evidence="1" id="KW-0547">Nucleotide-binding</keyword>
<evidence type="ECO:0000259" key="4">
    <source>
        <dbReference type="PROSITE" id="PS51388"/>
    </source>
</evidence>
<dbReference type="PROSITE" id="PS51388">
    <property type="entry name" value="GED"/>
    <property type="match status" value="1"/>
</dbReference>
<evidence type="ECO:0000259" key="5">
    <source>
        <dbReference type="PROSITE" id="PS51718"/>
    </source>
</evidence>
<dbReference type="InterPro" id="IPR003130">
    <property type="entry name" value="GED"/>
</dbReference>
<dbReference type="InterPro" id="IPR000375">
    <property type="entry name" value="Dynamin_stalk"/>
</dbReference>
<dbReference type="Pfam" id="PF00350">
    <property type="entry name" value="Dynamin_N"/>
    <property type="match status" value="1"/>
</dbReference>
<evidence type="ECO:0000313" key="7">
    <source>
        <dbReference type="Proteomes" id="UP000018001"/>
    </source>
</evidence>
<dbReference type="PANTHER" id="PTHR11566">
    <property type="entry name" value="DYNAMIN"/>
    <property type="match status" value="1"/>
</dbReference>
<dbReference type="GO" id="GO:0003924">
    <property type="term" value="F:GTPase activity"/>
    <property type="evidence" value="ECO:0007669"/>
    <property type="project" value="InterPro"/>
</dbReference>
<dbReference type="InterPro" id="IPR027417">
    <property type="entry name" value="P-loop_NTPase"/>
</dbReference>
<reference evidence="7" key="1">
    <citation type="journal article" date="2014" name="Genome Announc.">
        <title>Draft genome sequence of the formaldehyde-resistant fungus Byssochlamys spectabilis No. 5 (anamorph Paecilomyces variotii No. 5) (NBRC109023).</title>
        <authorList>
            <person name="Oka T."/>
            <person name="Ekino K."/>
            <person name="Fukuda K."/>
            <person name="Nomura Y."/>
        </authorList>
    </citation>
    <scope>NUCLEOTIDE SEQUENCE [LARGE SCALE GENOMIC DNA]</scope>
    <source>
        <strain evidence="7">No. 5 / NBRC 109023</strain>
    </source>
</reference>
<feature type="region of interest" description="Disordered" evidence="3">
    <location>
        <begin position="495"/>
        <end position="520"/>
    </location>
</feature>
<dbReference type="InterPro" id="IPR022812">
    <property type="entry name" value="Dynamin"/>
</dbReference>
<dbReference type="GO" id="GO:0005525">
    <property type="term" value="F:GTP binding"/>
    <property type="evidence" value="ECO:0007669"/>
    <property type="project" value="InterPro"/>
</dbReference>
<accession>V5G6D3</accession>
<dbReference type="InterPro" id="IPR020850">
    <property type="entry name" value="GED_dom"/>
</dbReference>
<evidence type="ECO:0000256" key="3">
    <source>
        <dbReference type="SAM" id="MobiDB-lite"/>
    </source>
</evidence>
<dbReference type="InterPro" id="IPR001401">
    <property type="entry name" value="Dynamin_GTPase"/>
</dbReference>
<dbReference type="InterPro" id="IPR030381">
    <property type="entry name" value="G_DYNAMIN_dom"/>
</dbReference>
<dbReference type="Gene3D" id="3.40.50.300">
    <property type="entry name" value="P-loop containing nucleotide triphosphate hydrolases"/>
    <property type="match status" value="1"/>
</dbReference>
<dbReference type="AlphaFoldDB" id="V5G6D3"/>
<dbReference type="GO" id="GO:0031623">
    <property type="term" value="P:receptor internalization"/>
    <property type="evidence" value="ECO:0007669"/>
    <property type="project" value="TreeGrafter"/>
</dbReference>
<dbReference type="HOGENOM" id="CLU_008964_4_0_1"/>
<evidence type="ECO:0000256" key="1">
    <source>
        <dbReference type="ARBA" id="ARBA00022741"/>
    </source>
</evidence>
<evidence type="ECO:0000313" key="6">
    <source>
        <dbReference type="EMBL" id="GAD97561.1"/>
    </source>
</evidence>
<dbReference type="GO" id="GO:0005874">
    <property type="term" value="C:microtubule"/>
    <property type="evidence" value="ECO:0007669"/>
    <property type="project" value="TreeGrafter"/>
</dbReference>
<dbReference type="Pfam" id="PF02212">
    <property type="entry name" value="GED"/>
    <property type="match status" value="1"/>
</dbReference>
<dbReference type="eggNOG" id="KOG0446">
    <property type="taxonomic scope" value="Eukaryota"/>
</dbReference>
<dbReference type="Proteomes" id="UP000018001">
    <property type="component" value="Unassembled WGS sequence"/>
</dbReference>
<dbReference type="GO" id="GO:0005886">
    <property type="term" value="C:plasma membrane"/>
    <property type="evidence" value="ECO:0007669"/>
    <property type="project" value="TreeGrafter"/>
</dbReference>
<dbReference type="CDD" id="cd08771">
    <property type="entry name" value="DLP_1"/>
    <property type="match status" value="1"/>
</dbReference>
<evidence type="ECO:0000256" key="2">
    <source>
        <dbReference type="ARBA" id="ARBA00023134"/>
    </source>
</evidence>
<organism evidence="6 7">
    <name type="scientific">Byssochlamys spectabilis (strain No. 5 / NBRC 109023)</name>
    <name type="common">Paecilomyces variotii</name>
    <dbReference type="NCBI Taxonomy" id="1356009"/>
    <lineage>
        <taxon>Eukaryota</taxon>
        <taxon>Fungi</taxon>
        <taxon>Dikarya</taxon>
        <taxon>Ascomycota</taxon>
        <taxon>Pezizomycotina</taxon>
        <taxon>Eurotiomycetes</taxon>
        <taxon>Eurotiomycetidae</taxon>
        <taxon>Eurotiales</taxon>
        <taxon>Thermoascaceae</taxon>
        <taxon>Paecilomyces</taxon>
    </lineage>
</organism>
<dbReference type="EMBL" id="BAUL01000205">
    <property type="protein sequence ID" value="GAD97561.1"/>
    <property type="molecule type" value="Genomic_DNA"/>
</dbReference>
<protein>
    <submittedName>
        <fullName evidence="6">Dynamin family protein</fullName>
    </submittedName>
</protein>
<feature type="domain" description="Dynamin-type G" evidence="5">
    <location>
        <begin position="68"/>
        <end position="387"/>
    </location>
</feature>
<dbReference type="GO" id="GO:0008017">
    <property type="term" value="F:microtubule binding"/>
    <property type="evidence" value="ECO:0007669"/>
    <property type="project" value="TreeGrafter"/>
</dbReference>
<dbReference type="InterPro" id="IPR045063">
    <property type="entry name" value="Dynamin_N"/>
</dbReference>
<keyword evidence="7" id="KW-1185">Reference proteome</keyword>
<dbReference type="Pfam" id="PF01031">
    <property type="entry name" value="Dynamin_M"/>
    <property type="match status" value="1"/>
</dbReference>
<feature type="domain" description="GED" evidence="4">
    <location>
        <begin position="711"/>
        <end position="807"/>
    </location>
</feature>
<dbReference type="PROSITE" id="PS51718">
    <property type="entry name" value="G_DYNAMIN_2"/>
    <property type="match status" value="1"/>
</dbReference>
<dbReference type="FunFam" id="3.40.50.300:FF:001977">
    <property type="entry name" value="Dynamin GTPase, putative"/>
    <property type="match status" value="1"/>
</dbReference>
<gene>
    <name evidence="6" type="ORF">PVAR5_6239</name>
</gene>
<dbReference type="OrthoDB" id="5061070at2759"/>
<dbReference type="SUPFAM" id="SSF52540">
    <property type="entry name" value="P-loop containing nucleoside triphosphate hydrolases"/>
    <property type="match status" value="1"/>
</dbReference>
<dbReference type="InParanoid" id="V5G6D3"/>
<dbReference type="SMART" id="SM00053">
    <property type="entry name" value="DYNc"/>
    <property type="match status" value="1"/>
</dbReference>
<dbReference type="PANTHER" id="PTHR11566:SF131">
    <property type="entry name" value="GTPASE, PUTATIVE (AFU_ORTHOLOGUE AFUA_6G07630)-RELATED"/>
    <property type="match status" value="1"/>
</dbReference>
<comment type="caution">
    <text evidence="6">The sequence shown here is derived from an EMBL/GenBank/DDBJ whole genome shotgun (WGS) entry which is preliminary data.</text>
</comment>
<dbReference type="GO" id="GO:0005737">
    <property type="term" value="C:cytoplasm"/>
    <property type="evidence" value="ECO:0007669"/>
    <property type="project" value="TreeGrafter"/>
</dbReference>
<dbReference type="Gene3D" id="1.20.120.1240">
    <property type="entry name" value="Dynamin, middle domain"/>
    <property type="match status" value="1"/>
</dbReference>
<sequence>MSRTESPGIAGMKLSSSFTMPNTWSSTDTMCPQSNDALTDSIALLSQDSRLLVQRIQDLRHLGIEDNKIALPKICVVGDQSTGKSSLIEGISEIKVPRSAGTCTRCPMEINLSESEPDKPWKCRVILSRKYAYMPCLKYMSMPIQSLGPWTEQVQEDEVFLDLTEKTSVQGAVKRAQLAILNPTRPSSDFTPGAEFEHGTGDELKFSPNLVRLDISAPGFPNLSFYDLPGVINQAEFDEESYLVTLVENLVKEYISQDNCIVLLTLPMTHDAMNSSAARIVRHIPGAKSRTLGVLTKPDRVQSGESLDQWIEILGGKKFELGHGYFVVRNNPDARVSHSQARDEENLFFNEPPWSTVLAPYSERFGTRKLQTALSSLLLEQIQGCLPQVIQQINEKAERIDTELEMLPDPPSENLPYILCCKLNLLKERIRHNIDGGSSNYPMQKIWAQVAQDFKKAITVTRPAAKLVCENETFKTQPSFDDDSDCEIVSIRASVKPQAKRKTPGDHRPVDNRGKPRAKTTNYATSHFDYFSGPAKTFTWEEIRDINRDSYPTGIPGQTDPKAIEVMNQISVQHWDKPMNVFLTVSHKLVRETLMQQVQYVFAQYQQTALHKELDRIIMMYLNDLKEEHFRHAKDIYNIEKHKPFTMATDALDQATKTVLEHFVSRRREARARHYLRLVYSDGLDDRKLDAELKKLIEDGSVMGPDDFTQEVKMMANVRGYYDIASSRFVDSICQSVYTKLFIRCRDELVSVIEKRLAIAEGNATERCMELMAEDPGQQRRRQYLIKEREKLTQAQEWLASVKREGGDGDLFDRSVSIGCDRIIKTDSYA</sequence>
<proteinExistence type="predicted"/>
<feature type="compositionally biased region" description="Basic and acidic residues" evidence="3">
    <location>
        <begin position="503"/>
        <end position="514"/>
    </location>
</feature>
<dbReference type="PRINTS" id="PR00195">
    <property type="entry name" value="DYNAMIN"/>
</dbReference>
<name>V5G6D3_BYSSN</name>